<dbReference type="RefSeq" id="XP_005768671.1">
    <property type="nucleotide sequence ID" value="XM_005768614.1"/>
</dbReference>
<dbReference type="AlphaFoldDB" id="A0A0D3IYA7"/>
<dbReference type="GeneID" id="17262391"/>
<keyword evidence="2" id="KW-1185">Reference proteome</keyword>
<dbReference type="Proteomes" id="UP000013827">
    <property type="component" value="Unassembled WGS sequence"/>
</dbReference>
<reference evidence="1" key="2">
    <citation type="submission" date="2024-10" db="UniProtKB">
        <authorList>
            <consortium name="EnsemblProtists"/>
        </authorList>
    </citation>
    <scope>IDENTIFICATION</scope>
</reference>
<organism evidence="1 2">
    <name type="scientific">Emiliania huxleyi (strain CCMP1516)</name>
    <dbReference type="NCBI Taxonomy" id="280463"/>
    <lineage>
        <taxon>Eukaryota</taxon>
        <taxon>Haptista</taxon>
        <taxon>Haptophyta</taxon>
        <taxon>Prymnesiophyceae</taxon>
        <taxon>Isochrysidales</taxon>
        <taxon>Noelaerhabdaceae</taxon>
        <taxon>Emiliania</taxon>
    </lineage>
</organism>
<evidence type="ECO:0000313" key="1">
    <source>
        <dbReference type="EnsemblProtists" id="EOD16242"/>
    </source>
</evidence>
<proteinExistence type="predicted"/>
<reference evidence="2" key="1">
    <citation type="journal article" date="2013" name="Nature">
        <title>Pan genome of the phytoplankton Emiliania underpins its global distribution.</title>
        <authorList>
            <person name="Read B.A."/>
            <person name="Kegel J."/>
            <person name="Klute M.J."/>
            <person name="Kuo A."/>
            <person name="Lefebvre S.C."/>
            <person name="Maumus F."/>
            <person name="Mayer C."/>
            <person name="Miller J."/>
            <person name="Monier A."/>
            <person name="Salamov A."/>
            <person name="Young J."/>
            <person name="Aguilar M."/>
            <person name="Claverie J.M."/>
            <person name="Frickenhaus S."/>
            <person name="Gonzalez K."/>
            <person name="Herman E.K."/>
            <person name="Lin Y.C."/>
            <person name="Napier J."/>
            <person name="Ogata H."/>
            <person name="Sarno A.F."/>
            <person name="Shmutz J."/>
            <person name="Schroeder D."/>
            <person name="de Vargas C."/>
            <person name="Verret F."/>
            <person name="von Dassow P."/>
            <person name="Valentin K."/>
            <person name="Van de Peer Y."/>
            <person name="Wheeler G."/>
            <person name="Dacks J.B."/>
            <person name="Delwiche C.F."/>
            <person name="Dyhrman S.T."/>
            <person name="Glockner G."/>
            <person name="John U."/>
            <person name="Richards T."/>
            <person name="Worden A.Z."/>
            <person name="Zhang X."/>
            <person name="Grigoriev I.V."/>
            <person name="Allen A.E."/>
            <person name="Bidle K."/>
            <person name="Borodovsky M."/>
            <person name="Bowler C."/>
            <person name="Brownlee C."/>
            <person name="Cock J.M."/>
            <person name="Elias M."/>
            <person name="Gladyshev V.N."/>
            <person name="Groth M."/>
            <person name="Guda C."/>
            <person name="Hadaegh A."/>
            <person name="Iglesias-Rodriguez M.D."/>
            <person name="Jenkins J."/>
            <person name="Jones B.M."/>
            <person name="Lawson T."/>
            <person name="Leese F."/>
            <person name="Lindquist E."/>
            <person name="Lobanov A."/>
            <person name="Lomsadze A."/>
            <person name="Malik S.B."/>
            <person name="Marsh M.E."/>
            <person name="Mackinder L."/>
            <person name="Mock T."/>
            <person name="Mueller-Roeber B."/>
            <person name="Pagarete A."/>
            <person name="Parker M."/>
            <person name="Probert I."/>
            <person name="Quesneville H."/>
            <person name="Raines C."/>
            <person name="Rensing S.A."/>
            <person name="Riano-Pachon D.M."/>
            <person name="Richier S."/>
            <person name="Rokitta S."/>
            <person name="Shiraiwa Y."/>
            <person name="Soanes D.M."/>
            <person name="van der Giezen M."/>
            <person name="Wahlund T.M."/>
            <person name="Williams B."/>
            <person name="Wilson W."/>
            <person name="Wolfe G."/>
            <person name="Wurch L.L."/>
        </authorList>
    </citation>
    <scope>NUCLEOTIDE SEQUENCE</scope>
</reference>
<name>A0A0D3IYA7_EMIH1</name>
<dbReference type="PaxDb" id="2903-EOD16242"/>
<sequence length="51" mass="5337">MRDHESEPRALGAKCSVTLALERAPACAELIAGEGWAKRSAAAAYPLGALR</sequence>
<accession>A0A0D3IYA7</accession>
<dbReference type="HOGENOM" id="CLU_3110412_0_0_1"/>
<dbReference type="KEGG" id="ehx:EMIHUDRAFT_210548"/>
<protein>
    <submittedName>
        <fullName evidence="1">Uncharacterized protein</fullName>
    </submittedName>
</protein>
<evidence type="ECO:0000313" key="2">
    <source>
        <dbReference type="Proteomes" id="UP000013827"/>
    </source>
</evidence>
<dbReference type="EnsemblProtists" id="EOD16242">
    <property type="protein sequence ID" value="EOD16242"/>
    <property type="gene ID" value="EMIHUDRAFT_210548"/>
</dbReference>